<dbReference type="Proteomes" id="UP000515733">
    <property type="component" value="Chromosome"/>
</dbReference>
<sequence>MLKALRRQLARLGPALFHLLARTWRIRATGPLPPEPAVVAFWHGNMLPVWKYLSPHQPHALVSRSRDGGLLTDLLERWGYTVIRGSSSKGSKEAWTGLVAAARQHRVLITPDGPRGPARVLKAGAVVAARRAGVPLYLCRVRCSVAIHGTNWDRFLIPLPGAAIDLEFIPLEIPADADRDTIDWLISQAEQILNVG</sequence>
<dbReference type="AlphaFoldDB" id="A0A6S6XRV7"/>
<accession>A0A6S6XRV7</accession>
<keyword evidence="3" id="KW-1185">Reference proteome</keyword>
<evidence type="ECO:0000313" key="3">
    <source>
        <dbReference type="Proteomes" id="UP000515733"/>
    </source>
</evidence>
<dbReference type="Pfam" id="PF04028">
    <property type="entry name" value="DUF374"/>
    <property type="match status" value="1"/>
</dbReference>
<evidence type="ECO:0000313" key="2">
    <source>
        <dbReference type="EMBL" id="CAB1367430.1"/>
    </source>
</evidence>
<dbReference type="InterPro" id="IPR007172">
    <property type="entry name" value="DUF374"/>
</dbReference>
<proteinExistence type="predicted"/>
<organism evidence="2 3">
    <name type="scientific">Denitratisoma oestradiolicum</name>
    <dbReference type="NCBI Taxonomy" id="311182"/>
    <lineage>
        <taxon>Bacteria</taxon>
        <taxon>Pseudomonadati</taxon>
        <taxon>Pseudomonadota</taxon>
        <taxon>Betaproteobacteria</taxon>
        <taxon>Nitrosomonadales</taxon>
        <taxon>Sterolibacteriaceae</taxon>
        <taxon>Denitratisoma</taxon>
    </lineage>
</organism>
<evidence type="ECO:0000259" key="1">
    <source>
        <dbReference type="Pfam" id="PF04028"/>
    </source>
</evidence>
<name>A0A6S6XRV7_9PROT</name>
<feature type="domain" description="DUF374" evidence="1">
    <location>
        <begin position="58"/>
        <end position="118"/>
    </location>
</feature>
<protein>
    <recommendedName>
        <fullName evidence="1">DUF374 domain-containing protein</fullName>
    </recommendedName>
</protein>
<dbReference type="EMBL" id="LR778301">
    <property type="protein sequence ID" value="CAB1367430.1"/>
    <property type="molecule type" value="Genomic_DNA"/>
</dbReference>
<dbReference type="RefSeq" id="WP_145770093.1">
    <property type="nucleotide sequence ID" value="NZ_LR778301.1"/>
</dbReference>
<dbReference type="OrthoDB" id="9810508at2"/>
<gene>
    <name evidence="2" type="ORF">DENOEST_0258</name>
</gene>
<reference evidence="2 3" key="1">
    <citation type="submission" date="2020-03" db="EMBL/GenBank/DDBJ databases">
        <authorList>
            <consortium name="Genoscope - CEA"/>
            <person name="William W."/>
        </authorList>
    </citation>
    <scope>NUCLEOTIDE SEQUENCE [LARGE SCALE GENOMIC DNA]</scope>
    <source>
        <strain evidence="3">DSM 16959</strain>
    </source>
</reference>
<dbReference type="KEGG" id="doe:DENOEST_0258"/>